<proteinExistence type="inferred from homology"/>
<dbReference type="PANTHER" id="PTHR34296">
    <property type="entry name" value="TRANSCRIPTIONAL ACTIVATOR PROTEIN MED"/>
    <property type="match status" value="1"/>
</dbReference>
<dbReference type="InterPro" id="IPR003760">
    <property type="entry name" value="PnrA-like"/>
</dbReference>
<dbReference type="PROSITE" id="PS51257">
    <property type="entry name" value="PROKAR_LIPOPROTEIN"/>
    <property type="match status" value="1"/>
</dbReference>
<dbReference type="SUPFAM" id="SSF53822">
    <property type="entry name" value="Periplasmic binding protein-like I"/>
    <property type="match status" value="1"/>
</dbReference>
<evidence type="ECO:0000313" key="9">
    <source>
        <dbReference type="EMBL" id="CUO14015.1"/>
    </source>
</evidence>
<feature type="signal peptide" evidence="7">
    <location>
        <begin position="1"/>
        <end position="21"/>
    </location>
</feature>
<keyword evidence="4 7" id="KW-0732">Signal</keyword>
<sequence>MKKKIISLALSALMVTGLVGCGSNDSNSGNSGNSSETTLKVGMVTDSGTIDDKSFNQGTWEGIIKAEKNLGIEKNYMQPGGETEANYLTEIQNLYDAGYKFIVTPGFKFETAIYKAQEQYKDAQFVIIDGEPNDGKDNYVVGDNTVAIYFAEEQSGFAAGVAAAVELQTGDLGFIGGMEIPAVQKFNYGFQQGVAYANEHFGSNVTIKAENVVYSGSFSDTALGQQLAAQMYDSGVKAIFAAAGGVGTGVITEAKTRVVNGEEVWVIGVDSDQYADGIYEGDKSVILTSAIKKIDEAAYQMIEAQLNGEFPGGQVLTFNAENDGVGIPAENPNLKDDTVTKVNEVLDGIKNGEIEVKTEL</sequence>
<dbReference type="RefSeq" id="WP_042402115.1">
    <property type="nucleotide sequence ID" value="NZ_CYYT01000047.1"/>
</dbReference>
<evidence type="ECO:0000256" key="5">
    <source>
        <dbReference type="ARBA" id="ARBA00023136"/>
    </source>
</evidence>
<evidence type="ECO:0000256" key="3">
    <source>
        <dbReference type="ARBA" id="ARBA00022475"/>
    </source>
</evidence>
<dbReference type="InterPro" id="IPR028082">
    <property type="entry name" value="Peripla_BP_I"/>
</dbReference>
<accession>A0A174JK90</accession>
<dbReference type="EMBL" id="CYZV01000014">
    <property type="protein sequence ID" value="CUO14015.1"/>
    <property type="molecule type" value="Genomic_DNA"/>
</dbReference>
<dbReference type="InterPro" id="IPR050957">
    <property type="entry name" value="BMP_lipoprotein"/>
</dbReference>
<protein>
    <submittedName>
        <fullName evidence="9">Membrane lipoprotein TmpC</fullName>
    </submittedName>
</protein>
<evidence type="ECO:0000256" key="1">
    <source>
        <dbReference type="ARBA" id="ARBA00004193"/>
    </source>
</evidence>
<reference evidence="9 10" key="1">
    <citation type="submission" date="2015-09" db="EMBL/GenBank/DDBJ databases">
        <authorList>
            <consortium name="Pathogen Informatics"/>
        </authorList>
    </citation>
    <scope>NUCLEOTIDE SEQUENCE [LARGE SCALE GENOMIC DNA]</scope>
    <source>
        <strain evidence="9 10">2789STDY5834855</strain>
    </source>
</reference>
<name>A0A174JK90_9CLOT</name>
<dbReference type="Gene3D" id="3.40.50.2300">
    <property type="match status" value="2"/>
</dbReference>
<evidence type="ECO:0000256" key="6">
    <source>
        <dbReference type="ARBA" id="ARBA00023288"/>
    </source>
</evidence>
<keyword evidence="3" id="KW-1003">Cell membrane</keyword>
<dbReference type="GeneID" id="83013212"/>
<evidence type="ECO:0000256" key="2">
    <source>
        <dbReference type="ARBA" id="ARBA00008610"/>
    </source>
</evidence>
<dbReference type="PANTHER" id="PTHR34296:SF2">
    <property type="entry name" value="ABC TRANSPORTER GUANOSINE-BINDING PROTEIN NUPN"/>
    <property type="match status" value="1"/>
</dbReference>
<dbReference type="AlphaFoldDB" id="A0A174JK90"/>
<comment type="similarity">
    <text evidence="2">Belongs to the BMP lipoprotein family.</text>
</comment>
<dbReference type="GO" id="GO:0005886">
    <property type="term" value="C:plasma membrane"/>
    <property type="evidence" value="ECO:0007669"/>
    <property type="project" value="UniProtKB-SubCell"/>
</dbReference>
<evidence type="ECO:0000256" key="4">
    <source>
        <dbReference type="ARBA" id="ARBA00022729"/>
    </source>
</evidence>
<evidence type="ECO:0000259" key="8">
    <source>
        <dbReference type="Pfam" id="PF02608"/>
    </source>
</evidence>
<keyword evidence="6 9" id="KW-0449">Lipoprotein</keyword>
<dbReference type="Proteomes" id="UP000095558">
    <property type="component" value="Unassembled WGS sequence"/>
</dbReference>
<dbReference type="CDD" id="cd06354">
    <property type="entry name" value="PBP1_PrnA-like"/>
    <property type="match status" value="1"/>
</dbReference>
<dbReference type="Pfam" id="PF02608">
    <property type="entry name" value="Bmp"/>
    <property type="match status" value="1"/>
</dbReference>
<organism evidence="9 10">
    <name type="scientific">Clostridium disporicum</name>
    <dbReference type="NCBI Taxonomy" id="84024"/>
    <lineage>
        <taxon>Bacteria</taxon>
        <taxon>Bacillati</taxon>
        <taxon>Bacillota</taxon>
        <taxon>Clostridia</taxon>
        <taxon>Eubacteriales</taxon>
        <taxon>Clostridiaceae</taxon>
        <taxon>Clostridium</taxon>
    </lineage>
</organism>
<evidence type="ECO:0000256" key="7">
    <source>
        <dbReference type="SAM" id="SignalP"/>
    </source>
</evidence>
<evidence type="ECO:0000313" key="10">
    <source>
        <dbReference type="Proteomes" id="UP000095558"/>
    </source>
</evidence>
<feature type="domain" description="ABC transporter substrate-binding protein PnrA-like" evidence="8">
    <location>
        <begin position="41"/>
        <end position="357"/>
    </location>
</feature>
<dbReference type="OrthoDB" id="9769871at2"/>
<comment type="subcellular location">
    <subcellularLocation>
        <location evidence="1">Cell membrane</location>
        <topology evidence="1">Lipid-anchor</topology>
    </subcellularLocation>
</comment>
<gene>
    <name evidence="9" type="primary">tmpC_4</name>
    <name evidence="9" type="ORF">ERS852470_01547</name>
</gene>
<keyword evidence="5" id="KW-0472">Membrane</keyword>
<feature type="chain" id="PRO_5038377863" evidence="7">
    <location>
        <begin position="22"/>
        <end position="360"/>
    </location>
</feature>